<keyword evidence="3 6" id="KW-0812">Transmembrane</keyword>
<dbReference type="GO" id="GO:0016020">
    <property type="term" value="C:membrane"/>
    <property type="evidence" value="ECO:0007669"/>
    <property type="project" value="UniProtKB-SubCell"/>
</dbReference>
<dbReference type="PANTHER" id="PTHR48022:SF2">
    <property type="entry name" value="PLASTIDIC GLUCOSE TRANSPORTER 4"/>
    <property type="match status" value="1"/>
</dbReference>
<dbReference type="AlphaFoldDB" id="A0AAD8UJ44"/>
<keyword evidence="4 6" id="KW-1133">Transmembrane helix</keyword>
<feature type="transmembrane region" description="Helical" evidence="6">
    <location>
        <begin position="112"/>
        <end position="129"/>
    </location>
</feature>
<dbReference type="EMBL" id="JAHMHS010000080">
    <property type="protein sequence ID" value="KAK1722381.1"/>
    <property type="molecule type" value="Genomic_DNA"/>
</dbReference>
<dbReference type="InterPro" id="IPR050360">
    <property type="entry name" value="MFS_Sugar_Transporters"/>
</dbReference>
<gene>
    <name evidence="8" type="ORF">BDZ83DRAFT_583184</name>
</gene>
<name>A0AAD8UJ44_GLOAC</name>
<feature type="domain" description="Major facilitator superfamily (MFS) profile" evidence="7">
    <location>
        <begin position="15"/>
        <end position="451"/>
    </location>
</feature>
<feature type="transmembrane region" description="Helical" evidence="6">
    <location>
        <begin position="170"/>
        <end position="193"/>
    </location>
</feature>
<protein>
    <submittedName>
        <fullName evidence="8">General substrate transporter</fullName>
    </submittedName>
</protein>
<evidence type="ECO:0000256" key="4">
    <source>
        <dbReference type="ARBA" id="ARBA00022989"/>
    </source>
</evidence>
<feature type="transmembrane region" description="Helical" evidence="6">
    <location>
        <begin position="329"/>
        <end position="351"/>
    </location>
</feature>
<dbReference type="InterPro" id="IPR005828">
    <property type="entry name" value="MFS_sugar_transport-like"/>
</dbReference>
<evidence type="ECO:0000313" key="8">
    <source>
        <dbReference type="EMBL" id="KAK1722381.1"/>
    </source>
</evidence>
<dbReference type="Proteomes" id="UP001244207">
    <property type="component" value="Unassembled WGS sequence"/>
</dbReference>
<dbReference type="InterPro" id="IPR036259">
    <property type="entry name" value="MFS_trans_sf"/>
</dbReference>
<feature type="transmembrane region" description="Helical" evidence="6">
    <location>
        <begin position="357"/>
        <end position="383"/>
    </location>
</feature>
<comment type="subcellular location">
    <subcellularLocation>
        <location evidence="1">Membrane</location>
        <topology evidence="1">Multi-pass membrane protein</topology>
    </subcellularLocation>
</comment>
<accession>A0AAD8UJ44</accession>
<dbReference type="PROSITE" id="PS50850">
    <property type="entry name" value="MFS"/>
    <property type="match status" value="1"/>
</dbReference>
<evidence type="ECO:0000256" key="2">
    <source>
        <dbReference type="ARBA" id="ARBA00010992"/>
    </source>
</evidence>
<feature type="transmembrane region" description="Helical" evidence="6">
    <location>
        <begin position="261"/>
        <end position="292"/>
    </location>
</feature>
<sequence>MASLKLGSTLSHALIFCEAIFSICIISYDAAMVNNLNAVVPYRQHFKLNSDMDGLNAAIISAGCIIGAPVVGHLVDRWGRKAGLGLGAMSIIIGVILEASATKVAQLVCGRFLIGFATLINGSVPPMWIMELGTPRYKSMLANAVLVSAPFTAFFTTCIFLGIWDNQSNWAWRGIMLVKAVPSVLALCLLPFVDESPRWLFHKGRTEEAIEILARLHANGDRQHPLVIAETQEIMGTLKHEEQHNGGWRELISPASNLKRFIIAVLINICYQIIGANVILYFSSFLIAGLGIENRGTIIQVNMGLLLWNAFCSLAGVFVIDKIGTRKALIFGTAATVVLFAILSSLSYLAGQYPNNHGYAIGAIAVVGLFLLAVSCSWMLLAYTYPPEILKYSQRSKGVAISQAIGYAFSFLNLYTAPIAMEKIGWRYFAINGGWNLAILATAIWLFVDTKGRTLEEMDEIFDGTGHANGVIIGTDIAQSFELDTTGEAGNIVKKKPTLASTDTTS</sequence>
<feature type="transmembrane region" description="Helical" evidence="6">
    <location>
        <begin position="54"/>
        <end position="75"/>
    </location>
</feature>
<feature type="transmembrane region" description="Helical" evidence="6">
    <location>
        <begin position="141"/>
        <end position="164"/>
    </location>
</feature>
<dbReference type="PANTHER" id="PTHR48022">
    <property type="entry name" value="PLASTIDIC GLUCOSE TRANSPORTER 4"/>
    <property type="match status" value="1"/>
</dbReference>
<dbReference type="GeneID" id="85389525"/>
<dbReference type="InterPro" id="IPR020846">
    <property type="entry name" value="MFS_dom"/>
</dbReference>
<evidence type="ECO:0000256" key="5">
    <source>
        <dbReference type="ARBA" id="ARBA00023136"/>
    </source>
</evidence>
<dbReference type="Gene3D" id="1.20.1250.20">
    <property type="entry name" value="MFS general substrate transporter like domains"/>
    <property type="match status" value="1"/>
</dbReference>
<feature type="transmembrane region" description="Helical" evidence="6">
    <location>
        <begin position="12"/>
        <end position="34"/>
    </location>
</feature>
<reference evidence="8" key="1">
    <citation type="submission" date="2021-12" db="EMBL/GenBank/DDBJ databases">
        <title>Comparative genomics, transcriptomics and evolutionary studies reveal genomic signatures of adaptation to plant cell wall in hemibiotrophic fungi.</title>
        <authorList>
            <consortium name="DOE Joint Genome Institute"/>
            <person name="Baroncelli R."/>
            <person name="Diaz J.F."/>
            <person name="Benocci T."/>
            <person name="Peng M."/>
            <person name="Battaglia E."/>
            <person name="Haridas S."/>
            <person name="Andreopoulos W."/>
            <person name="Labutti K."/>
            <person name="Pangilinan J."/>
            <person name="Floch G.L."/>
            <person name="Makela M.R."/>
            <person name="Henrissat B."/>
            <person name="Grigoriev I.V."/>
            <person name="Crouch J.A."/>
            <person name="De Vries R.P."/>
            <person name="Sukno S.A."/>
            <person name="Thon M.R."/>
        </authorList>
    </citation>
    <scope>NUCLEOTIDE SEQUENCE</scope>
    <source>
        <strain evidence="8">CBS 112980</strain>
    </source>
</reference>
<comment type="similarity">
    <text evidence="2">Belongs to the major facilitator superfamily. Sugar transporter (TC 2.A.1.1) family.</text>
</comment>
<feature type="transmembrane region" description="Helical" evidence="6">
    <location>
        <begin position="427"/>
        <end position="448"/>
    </location>
</feature>
<dbReference type="SUPFAM" id="SSF103473">
    <property type="entry name" value="MFS general substrate transporter"/>
    <property type="match status" value="1"/>
</dbReference>
<organism evidence="8 9">
    <name type="scientific">Glomerella acutata</name>
    <name type="common">Colletotrichum acutatum</name>
    <dbReference type="NCBI Taxonomy" id="27357"/>
    <lineage>
        <taxon>Eukaryota</taxon>
        <taxon>Fungi</taxon>
        <taxon>Dikarya</taxon>
        <taxon>Ascomycota</taxon>
        <taxon>Pezizomycotina</taxon>
        <taxon>Sordariomycetes</taxon>
        <taxon>Hypocreomycetidae</taxon>
        <taxon>Glomerellales</taxon>
        <taxon>Glomerellaceae</taxon>
        <taxon>Colletotrichum</taxon>
        <taxon>Colletotrichum acutatum species complex</taxon>
    </lineage>
</organism>
<keyword evidence="5 6" id="KW-0472">Membrane</keyword>
<evidence type="ECO:0000259" key="7">
    <source>
        <dbReference type="PROSITE" id="PS50850"/>
    </source>
</evidence>
<dbReference type="GO" id="GO:0005351">
    <property type="term" value="F:carbohydrate:proton symporter activity"/>
    <property type="evidence" value="ECO:0007669"/>
    <property type="project" value="TreeGrafter"/>
</dbReference>
<feature type="transmembrane region" description="Helical" evidence="6">
    <location>
        <begin position="404"/>
        <end position="421"/>
    </location>
</feature>
<feature type="transmembrane region" description="Helical" evidence="6">
    <location>
        <begin position="298"/>
        <end position="320"/>
    </location>
</feature>
<feature type="transmembrane region" description="Helical" evidence="6">
    <location>
        <begin position="82"/>
        <end position="100"/>
    </location>
</feature>
<evidence type="ECO:0000256" key="1">
    <source>
        <dbReference type="ARBA" id="ARBA00004141"/>
    </source>
</evidence>
<dbReference type="RefSeq" id="XP_060362436.1">
    <property type="nucleotide sequence ID" value="XM_060505626.1"/>
</dbReference>
<evidence type="ECO:0000256" key="3">
    <source>
        <dbReference type="ARBA" id="ARBA00022692"/>
    </source>
</evidence>
<comment type="caution">
    <text evidence="8">The sequence shown here is derived from an EMBL/GenBank/DDBJ whole genome shotgun (WGS) entry which is preliminary data.</text>
</comment>
<dbReference type="Pfam" id="PF00083">
    <property type="entry name" value="Sugar_tr"/>
    <property type="match status" value="1"/>
</dbReference>
<proteinExistence type="inferred from homology"/>
<keyword evidence="9" id="KW-1185">Reference proteome</keyword>
<evidence type="ECO:0000313" key="9">
    <source>
        <dbReference type="Proteomes" id="UP001244207"/>
    </source>
</evidence>
<evidence type="ECO:0000256" key="6">
    <source>
        <dbReference type="SAM" id="Phobius"/>
    </source>
</evidence>